<protein>
    <submittedName>
        <fullName evidence="1">Uncharacterized protein</fullName>
    </submittedName>
</protein>
<comment type="caution">
    <text evidence="1">The sequence shown here is derived from an EMBL/GenBank/DDBJ whole genome shotgun (WGS) entry which is preliminary data.</text>
</comment>
<dbReference type="SUPFAM" id="SSF53659">
    <property type="entry name" value="Isocitrate/Isopropylmalate dehydrogenase-like"/>
    <property type="match status" value="1"/>
</dbReference>
<name>A0ABR4A414_9LECA</name>
<evidence type="ECO:0000313" key="1">
    <source>
        <dbReference type="EMBL" id="KAL2040180.1"/>
    </source>
</evidence>
<reference evidence="1 2" key="1">
    <citation type="submission" date="2024-09" db="EMBL/GenBank/DDBJ databases">
        <title>Rethinking Asexuality: The Enigmatic Case of Functional Sexual Genes in Lepraria (Stereocaulaceae).</title>
        <authorList>
            <person name="Doellman M."/>
            <person name="Sun Y."/>
            <person name="Barcenas-Pena A."/>
            <person name="Lumbsch H.T."/>
            <person name="Grewe F."/>
        </authorList>
    </citation>
    <scope>NUCLEOTIDE SEQUENCE [LARGE SCALE GENOMIC DNA]</scope>
    <source>
        <strain evidence="1 2">Mercado 3170</strain>
    </source>
</reference>
<gene>
    <name evidence="1" type="ORF">N7G274_007083</name>
</gene>
<sequence length="231" mass="26174">MISKPEVLEVGLAIGQGTGPELADVFTKLPKQLACLFNVQVRVHRSSRIYHSYHSLFSTGRNLRHIREETAQDAAHCEDLCKKQAAQCLKVIFGTAFMAQSQYLVRQHLESVKVELFHKQSVDILLIRDQAQGFYTGSNPYGVDALAVSRACQSDTAIFGRIVSYALSCARKSWGEDTQIDSLTMVYKYHLFDGVFDVWAQKWSRRHGLHIQFIHPDAMNRNILAFGIQSR</sequence>
<keyword evidence="2" id="KW-1185">Reference proteome</keyword>
<proteinExistence type="predicted"/>
<dbReference type="EMBL" id="JBEFKJ010000022">
    <property type="protein sequence ID" value="KAL2040180.1"/>
    <property type="molecule type" value="Genomic_DNA"/>
</dbReference>
<organism evidence="1 2">
    <name type="scientific">Stereocaulon virgatum</name>
    <dbReference type="NCBI Taxonomy" id="373712"/>
    <lineage>
        <taxon>Eukaryota</taxon>
        <taxon>Fungi</taxon>
        <taxon>Dikarya</taxon>
        <taxon>Ascomycota</taxon>
        <taxon>Pezizomycotina</taxon>
        <taxon>Lecanoromycetes</taxon>
        <taxon>OSLEUM clade</taxon>
        <taxon>Lecanoromycetidae</taxon>
        <taxon>Lecanorales</taxon>
        <taxon>Lecanorineae</taxon>
        <taxon>Stereocaulaceae</taxon>
        <taxon>Stereocaulon</taxon>
    </lineage>
</organism>
<accession>A0ABR4A414</accession>
<dbReference type="Gene3D" id="3.40.718.10">
    <property type="entry name" value="Isopropylmalate Dehydrogenase"/>
    <property type="match status" value="1"/>
</dbReference>
<evidence type="ECO:0000313" key="2">
    <source>
        <dbReference type="Proteomes" id="UP001590950"/>
    </source>
</evidence>
<dbReference type="Proteomes" id="UP001590950">
    <property type="component" value="Unassembled WGS sequence"/>
</dbReference>